<evidence type="ECO:0000313" key="4">
    <source>
        <dbReference type="Proteomes" id="UP000250235"/>
    </source>
</evidence>
<sequence length="170" mass="19026">REREFDNLNQGNLRVAEYARQFSSLLSYVPHVANQEWTKRKTFLRGLRPELFRMVLVGSPATYAEAVDRAVNIEESLLEAQNQVQTTAGRTFQLVPEAMPSFPPPQTSQQSNRQRFKPREKQFKRRSNSISFGSMSSGTSGSGGVMCGQCGGHHMTTECRGVRGLCHNCG</sequence>
<evidence type="ECO:0000256" key="1">
    <source>
        <dbReference type="SAM" id="MobiDB-lite"/>
    </source>
</evidence>
<feature type="compositionally biased region" description="Basic residues" evidence="1">
    <location>
        <begin position="114"/>
        <end position="127"/>
    </location>
</feature>
<organism evidence="3 4">
    <name type="scientific">Dorcoceras hygrometricum</name>
    <dbReference type="NCBI Taxonomy" id="472368"/>
    <lineage>
        <taxon>Eukaryota</taxon>
        <taxon>Viridiplantae</taxon>
        <taxon>Streptophyta</taxon>
        <taxon>Embryophyta</taxon>
        <taxon>Tracheophyta</taxon>
        <taxon>Spermatophyta</taxon>
        <taxon>Magnoliopsida</taxon>
        <taxon>eudicotyledons</taxon>
        <taxon>Gunneridae</taxon>
        <taxon>Pentapetalae</taxon>
        <taxon>asterids</taxon>
        <taxon>lamiids</taxon>
        <taxon>Lamiales</taxon>
        <taxon>Gesneriaceae</taxon>
        <taxon>Didymocarpoideae</taxon>
        <taxon>Trichosporeae</taxon>
        <taxon>Loxocarpinae</taxon>
        <taxon>Dorcoceras</taxon>
    </lineage>
</organism>
<protein>
    <recommendedName>
        <fullName evidence="2">Retrotransposon gag domain-containing protein</fullName>
    </recommendedName>
</protein>
<accession>A0A2Z7CVQ3</accession>
<dbReference type="OrthoDB" id="8068363at2759"/>
<dbReference type="EMBL" id="KQ992322">
    <property type="protein sequence ID" value="KZV50873.1"/>
    <property type="molecule type" value="Genomic_DNA"/>
</dbReference>
<feature type="compositionally biased region" description="Low complexity" evidence="1">
    <location>
        <begin position="128"/>
        <end position="139"/>
    </location>
</feature>
<dbReference type="InterPro" id="IPR005162">
    <property type="entry name" value="Retrotrans_gag_dom"/>
</dbReference>
<feature type="non-terminal residue" evidence="3">
    <location>
        <position position="1"/>
    </location>
</feature>
<proteinExistence type="predicted"/>
<name>A0A2Z7CVQ3_9LAMI</name>
<dbReference type="Proteomes" id="UP000250235">
    <property type="component" value="Unassembled WGS sequence"/>
</dbReference>
<feature type="domain" description="Retrotransposon gag" evidence="2">
    <location>
        <begin position="2"/>
        <end position="49"/>
    </location>
</feature>
<keyword evidence="4" id="KW-1185">Reference proteome</keyword>
<dbReference type="Pfam" id="PF03732">
    <property type="entry name" value="Retrotrans_gag"/>
    <property type="match status" value="1"/>
</dbReference>
<dbReference type="AlphaFoldDB" id="A0A2Z7CVQ3"/>
<feature type="region of interest" description="Disordered" evidence="1">
    <location>
        <begin position="98"/>
        <end position="140"/>
    </location>
</feature>
<reference evidence="3 4" key="1">
    <citation type="journal article" date="2015" name="Proc. Natl. Acad. Sci. U.S.A.">
        <title>The resurrection genome of Boea hygrometrica: A blueprint for survival of dehydration.</title>
        <authorList>
            <person name="Xiao L."/>
            <person name="Yang G."/>
            <person name="Zhang L."/>
            <person name="Yang X."/>
            <person name="Zhao S."/>
            <person name="Ji Z."/>
            <person name="Zhou Q."/>
            <person name="Hu M."/>
            <person name="Wang Y."/>
            <person name="Chen M."/>
            <person name="Xu Y."/>
            <person name="Jin H."/>
            <person name="Xiao X."/>
            <person name="Hu G."/>
            <person name="Bao F."/>
            <person name="Hu Y."/>
            <person name="Wan P."/>
            <person name="Li L."/>
            <person name="Deng X."/>
            <person name="Kuang T."/>
            <person name="Xiang C."/>
            <person name="Zhu J.K."/>
            <person name="Oliver M.J."/>
            <person name="He Y."/>
        </authorList>
    </citation>
    <scope>NUCLEOTIDE SEQUENCE [LARGE SCALE GENOMIC DNA]</scope>
    <source>
        <strain evidence="4">cv. XS01</strain>
    </source>
</reference>
<evidence type="ECO:0000313" key="3">
    <source>
        <dbReference type="EMBL" id="KZV50873.1"/>
    </source>
</evidence>
<gene>
    <name evidence="3" type="ORF">F511_11552</name>
</gene>
<evidence type="ECO:0000259" key="2">
    <source>
        <dbReference type="Pfam" id="PF03732"/>
    </source>
</evidence>